<evidence type="ECO:0000256" key="11">
    <source>
        <dbReference type="ARBA" id="ARBA00023295"/>
    </source>
</evidence>
<dbReference type="InterPro" id="IPR026891">
    <property type="entry name" value="Fn3-like"/>
</dbReference>
<feature type="domain" description="Fibronectin type III-like" evidence="16">
    <location>
        <begin position="784"/>
        <end position="858"/>
    </location>
</feature>
<evidence type="ECO:0000256" key="4">
    <source>
        <dbReference type="ARBA" id="ARBA00005336"/>
    </source>
</evidence>
<comment type="subcellular location">
    <subcellularLocation>
        <location evidence="2">Secreted</location>
    </subcellularLocation>
</comment>
<dbReference type="Pfam" id="PF14310">
    <property type="entry name" value="Fn3-like"/>
    <property type="match status" value="1"/>
</dbReference>
<comment type="pathway">
    <text evidence="3 14">Glycan metabolism; cellulose degradation.</text>
</comment>
<dbReference type="PANTHER" id="PTHR42715:SF2">
    <property type="entry name" value="BETA-GLUCOSIDASE F-RELATED"/>
    <property type="match status" value="1"/>
</dbReference>
<dbReference type="Gene3D" id="2.60.40.10">
    <property type="entry name" value="Immunoglobulins"/>
    <property type="match status" value="1"/>
</dbReference>
<evidence type="ECO:0000256" key="15">
    <source>
        <dbReference type="SAM" id="SignalP"/>
    </source>
</evidence>
<keyword evidence="7 14" id="KW-0378">Hydrolase</keyword>
<dbReference type="Gene3D" id="3.20.20.300">
    <property type="entry name" value="Glycoside hydrolase, family 3, N-terminal domain"/>
    <property type="match status" value="1"/>
</dbReference>
<comment type="caution">
    <text evidence="17">The sequence shown here is derived from an EMBL/GenBank/DDBJ whole genome shotgun (WGS) entry which is preliminary data.</text>
</comment>
<evidence type="ECO:0000256" key="14">
    <source>
        <dbReference type="RuleBase" id="RU361161"/>
    </source>
</evidence>
<dbReference type="SUPFAM" id="SSF52279">
    <property type="entry name" value="Beta-D-glucan exohydrolase, C-terminal domain"/>
    <property type="match status" value="1"/>
</dbReference>
<comment type="catalytic activity">
    <reaction evidence="1 14">
        <text>Hydrolysis of terminal, non-reducing beta-D-glucosyl residues with release of beta-D-glucose.</text>
        <dbReference type="EC" id="3.2.1.21"/>
    </reaction>
</comment>
<evidence type="ECO:0000256" key="3">
    <source>
        <dbReference type="ARBA" id="ARBA00004987"/>
    </source>
</evidence>
<evidence type="ECO:0000256" key="2">
    <source>
        <dbReference type="ARBA" id="ARBA00004613"/>
    </source>
</evidence>
<dbReference type="GeneID" id="39600185"/>
<dbReference type="InterPro" id="IPR002772">
    <property type="entry name" value="Glyco_hydro_3_C"/>
</dbReference>
<evidence type="ECO:0000256" key="1">
    <source>
        <dbReference type="ARBA" id="ARBA00000448"/>
    </source>
</evidence>
<keyword evidence="5" id="KW-0964">Secreted</keyword>
<dbReference type="EMBL" id="RCNU01000007">
    <property type="protein sequence ID" value="RWQ94770.1"/>
    <property type="molecule type" value="Genomic_DNA"/>
</dbReference>
<evidence type="ECO:0000256" key="5">
    <source>
        <dbReference type="ARBA" id="ARBA00022525"/>
    </source>
</evidence>
<dbReference type="PRINTS" id="PR00133">
    <property type="entry name" value="GLHYDRLASE3"/>
</dbReference>
<dbReference type="FunFam" id="3.20.20.300:FF:000002">
    <property type="entry name" value="Probable beta-glucosidase"/>
    <property type="match status" value="1"/>
</dbReference>
<keyword evidence="8" id="KW-0136">Cellulose degradation</keyword>
<dbReference type="InterPro" id="IPR019800">
    <property type="entry name" value="Glyco_hydro_3_AS"/>
</dbReference>
<keyword evidence="11 14" id="KW-0326">Glycosidase</keyword>
<dbReference type="Gene3D" id="3.40.50.1700">
    <property type="entry name" value="Glycoside hydrolase family 3 C-terminal domain"/>
    <property type="match status" value="1"/>
</dbReference>
<keyword evidence="9" id="KW-0325">Glycoprotein</keyword>
<keyword evidence="6 15" id="KW-0732">Signal</keyword>
<dbReference type="InterPro" id="IPR036962">
    <property type="entry name" value="Glyco_hydro_3_N_sf"/>
</dbReference>
<dbReference type="Pfam" id="PF00933">
    <property type="entry name" value="Glyco_hydro_3"/>
    <property type="match status" value="1"/>
</dbReference>
<evidence type="ECO:0000256" key="12">
    <source>
        <dbReference type="ARBA" id="ARBA00023326"/>
    </source>
</evidence>
<dbReference type="SUPFAM" id="SSF51445">
    <property type="entry name" value="(Trans)glycosidases"/>
    <property type="match status" value="1"/>
</dbReference>
<dbReference type="Proteomes" id="UP000283841">
    <property type="component" value="Unassembled WGS sequence"/>
</dbReference>
<accession>A0A443HSN2</accession>
<dbReference type="UniPathway" id="UPA00696"/>
<keyword evidence="10 14" id="KW-0119">Carbohydrate metabolism</keyword>
<name>A0A443HSN2_BYSSP</name>
<dbReference type="GO" id="GO:0005576">
    <property type="term" value="C:extracellular region"/>
    <property type="evidence" value="ECO:0007669"/>
    <property type="project" value="UniProtKB-SubCell"/>
</dbReference>
<protein>
    <recommendedName>
        <fullName evidence="14">beta-glucosidase</fullName>
        <ecNumber evidence="14">3.2.1.21</ecNumber>
    </recommendedName>
</protein>
<evidence type="ECO:0000256" key="10">
    <source>
        <dbReference type="ARBA" id="ARBA00023277"/>
    </source>
</evidence>
<dbReference type="InterPro" id="IPR036881">
    <property type="entry name" value="Glyco_hydro_3_C_sf"/>
</dbReference>
<feature type="chain" id="PRO_5019562625" description="beta-glucosidase" evidence="15">
    <location>
        <begin position="20"/>
        <end position="874"/>
    </location>
</feature>
<dbReference type="SMART" id="SM01217">
    <property type="entry name" value="Fn3_like"/>
    <property type="match status" value="1"/>
</dbReference>
<dbReference type="InterPro" id="IPR001764">
    <property type="entry name" value="Glyco_hydro_3_N"/>
</dbReference>
<evidence type="ECO:0000313" key="17">
    <source>
        <dbReference type="EMBL" id="RWQ94770.1"/>
    </source>
</evidence>
<keyword evidence="12 14" id="KW-0624">Polysaccharide degradation</keyword>
<gene>
    <name evidence="17" type="ORF">C8Q69DRAFT_471469</name>
</gene>
<organism evidence="17 18">
    <name type="scientific">Byssochlamys spectabilis</name>
    <name type="common">Paecilomyces variotii</name>
    <dbReference type="NCBI Taxonomy" id="264951"/>
    <lineage>
        <taxon>Eukaryota</taxon>
        <taxon>Fungi</taxon>
        <taxon>Dikarya</taxon>
        <taxon>Ascomycota</taxon>
        <taxon>Pezizomycotina</taxon>
        <taxon>Eurotiomycetes</taxon>
        <taxon>Eurotiomycetidae</taxon>
        <taxon>Eurotiales</taxon>
        <taxon>Thermoascaceae</taxon>
        <taxon>Paecilomyces</taxon>
    </lineage>
</organism>
<comment type="similarity">
    <text evidence="4 14">Belongs to the glycosyl hydrolase 3 family.</text>
</comment>
<reference evidence="17 18" key="1">
    <citation type="journal article" date="2018" name="Front. Microbiol.">
        <title>Genomic and genetic insights into a cosmopolitan fungus, Paecilomyces variotii (Eurotiales).</title>
        <authorList>
            <person name="Urquhart A.S."/>
            <person name="Mondo S.J."/>
            <person name="Makela M.R."/>
            <person name="Hane J.K."/>
            <person name="Wiebenga A."/>
            <person name="He G."/>
            <person name="Mihaltcheva S."/>
            <person name="Pangilinan J."/>
            <person name="Lipzen A."/>
            <person name="Barry K."/>
            <person name="de Vries R.P."/>
            <person name="Grigoriev I.V."/>
            <person name="Idnurm A."/>
        </authorList>
    </citation>
    <scope>NUCLEOTIDE SEQUENCE [LARGE SCALE GENOMIC DNA]</scope>
    <source>
        <strain evidence="17 18">CBS 101075</strain>
    </source>
</reference>
<evidence type="ECO:0000313" key="18">
    <source>
        <dbReference type="Proteomes" id="UP000283841"/>
    </source>
</evidence>
<evidence type="ECO:0000256" key="9">
    <source>
        <dbReference type="ARBA" id="ARBA00023180"/>
    </source>
</evidence>
<comment type="function">
    <text evidence="13">Beta-glucosidases are one of a number of cellulolytic enzymes involved in the degradation of cellulosic biomass. Catalyzes the last step releasing glucose from the inhibitory cellobiose.</text>
</comment>
<keyword evidence="18" id="KW-1185">Reference proteome</keyword>
<dbReference type="InterPro" id="IPR017853">
    <property type="entry name" value="GH"/>
</dbReference>
<dbReference type="FunFam" id="2.60.40.10:FF:001619">
    <property type="entry name" value="Beta-glucosidase"/>
    <property type="match status" value="1"/>
</dbReference>
<evidence type="ECO:0000256" key="13">
    <source>
        <dbReference type="ARBA" id="ARBA00024983"/>
    </source>
</evidence>
<dbReference type="Pfam" id="PF01915">
    <property type="entry name" value="Glyco_hydro_3_C"/>
    <property type="match status" value="1"/>
</dbReference>
<evidence type="ECO:0000256" key="8">
    <source>
        <dbReference type="ARBA" id="ARBA00023001"/>
    </source>
</evidence>
<dbReference type="InterPro" id="IPR050288">
    <property type="entry name" value="Cellulose_deg_GH3"/>
</dbReference>
<dbReference type="RefSeq" id="XP_028484415.1">
    <property type="nucleotide sequence ID" value="XM_028630908.1"/>
</dbReference>
<dbReference type="InterPro" id="IPR013783">
    <property type="entry name" value="Ig-like_fold"/>
</dbReference>
<dbReference type="GO" id="GO:0008422">
    <property type="term" value="F:beta-glucosidase activity"/>
    <property type="evidence" value="ECO:0007669"/>
    <property type="project" value="UniProtKB-EC"/>
</dbReference>
<evidence type="ECO:0000259" key="16">
    <source>
        <dbReference type="SMART" id="SM01217"/>
    </source>
</evidence>
<proteinExistence type="inferred from homology"/>
<evidence type="ECO:0000256" key="6">
    <source>
        <dbReference type="ARBA" id="ARBA00022729"/>
    </source>
</evidence>
<dbReference type="VEuPathDB" id="FungiDB:C8Q69DRAFT_471469"/>
<sequence>MAFITCLTVVSLLVSPITSSPVDPSHVDPADILKRDPVPAGYQSPPYYPTPKGGWVSDWAEAYAKAYDVVSNMTLAEKINMTTGTGIFMGPCVGQTGSAERFGIPNICLMDSPLGIRNTDHNTAFPPGITVGATFDKDLMYARGVALGEEARGKGVNVLMGPVVAPLGRKPRGGRNWEGFGADPSLQAIGAAQTIKGMQSTGVIATLKHFIGYEQEEDRMSSIITQGYSSNIDDRTLHELYLWPFAEGVKAGVGSVMIAYNDVNGSACSQNSKLINGVLKDELGFQGFVVTDWLAQIGGVSSALAGLDMSMPGDGAVPLFGDSYWGSDLSKSVLNGTVPLDRLNDMVTRIVATWFKFGQDKDFPLPNFSSNTLDRTGEIYPGALFSPIGIVNQYVNVQANHNIVARAVARDAITLLKNDHNILPLKRNDSLKVFGTDAGGNPDGINSCSDHGCDKGVLVEGWGSGTSRLPYLITPQDAIANRSSNAKFYITDTFPSDVTANSNDVAVVFINSDSGENYITVEGNPGDRTVSGLYAWHNGDELVQAAAEKFSKVVVVVHTVGPIILEKWIDLPSVKSVVFAHLPGQEAGNSLVDVLFGDYSPSGHLPYTIPRNESDYPKSVGLINQPFGQIQDTFTEGLYIDYRHFQSANITPRYPFGHGLSYTTFNITEPTLSVITPLDSEYPAARPAKNATPTYSDVIPPPSEVAWPKTNFTRIWRYLYPYLDNPSAAAKTNSTSYPYPSGYSTIPKPAPRAGGAEGGNPALWDIAYSVNVTVRNTGSRPGKAVAQLYVELPSSLALDTPRLQLRQFEKTRTLAPGQSEVVTMELTRKDLSVWDVVVQDWKAPVGGEGVKIWVGQSVGDLSVVCEVGGECGSA</sequence>
<dbReference type="FunFam" id="3.40.50.1700:FF:000003">
    <property type="entry name" value="Probable beta-glucosidase"/>
    <property type="match status" value="1"/>
</dbReference>
<dbReference type="GO" id="GO:0030245">
    <property type="term" value="P:cellulose catabolic process"/>
    <property type="evidence" value="ECO:0007669"/>
    <property type="project" value="UniProtKB-UniPathway"/>
</dbReference>
<dbReference type="AlphaFoldDB" id="A0A443HSN2"/>
<dbReference type="PROSITE" id="PS00775">
    <property type="entry name" value="GLYCOSYL_HYDROL_F3"/>
    <property type="match status" value="1"/>
</dbReference>
<evidence type="ECO:0000256" key="7">
    <source>
        <dbReference type="ARBA" id="ARBA00022801"/>
    </source>
</evidence>
<dbReference type="EC" id="3.2.1.21" evidence="14"/>
<feature type="signal peptide" evidence="15">
    <location>
        <begin position="1"/>
        <end position="19"/>
    </location>
</feature>
<dbReference type="STRING" id="264951.A0A443HSN2"/>
<dbReference type="PANTHER" id="PTHR42715">
    <property type="entry name" value="BETA-GLUCOSIDASE"/>
    <property type="match status" value="1"/>
</dbReference>